<dbReference type="GO" id="GO:0098813">
    <property type="term" value="P:nuclear chromosome segregation"/>
    <property type="evidence" value="ECO:0007669"/>
    <property type="project" value="UniProtKB-ARBA"/>
</dbReference>
<dbReference type="GO" id="GO:0005524">
    <property type="term" value="F:ATP binding"/>
    <property type="evidence" value="ECO:0007669"/>
    <property type="project" value="UniProtKB-UniRule"/>
</dbReference>
<dbReference type="AlphaFoldDB" id="A0A0J9XGR1"/>
<comment type="caution">
    <text evidence="10">The sequence shown here is derived from an EMBL/GenBank/DDBJ whole genome shotgun (WGS) entry which is preliminary data.</text>
</comment>
<keyword evidence="5 6" id="KW-0067">ATP-binding</keyword>
<dbReference type="FunFam" id="3.30.200.20:FF:000131">
    <property type="entry name" value="Dual specificity protein kinase TTK"/>
    <property type="match status" value="1"/>
</dbReference>
<dbReference type="SUPFAM" id="SSF56112">
    <property type="entry name" value="Protein kinase-like (PK-like)"/>
    <property type="match status" value="1"/>
</dbReference>
<keyword evidence="4 10" id="KW-0418">Kinase</keyword>
<dbReference type="EMBL" id="CCBN010000016">
    <property type="protein sequence ID" value="CDO56742.1"/>
    <property type="molecule type" value="Genomic_DNA"/>
</dbReference>
<dbReference type="Pfam" id="PF00069">
    <property type="entry name" value="Pkinase"/>
    <property type="match status" value="2"/>
</dbReference>
<dbReference type="InterPro" id="IPR011009">
    <property type="entry name" value="Kinase-like_dom_sf"/>
</dbReference>
<dbReference type="CDD" id="cd14131">
    <property type="entry name" value="PKc_Mps1"/>
    <property type="match status" value="1"/>
</dbReference>
<feature type="compositionally biased region" description="Low complexity" evidence="8">
    <location>
        <begin position="191"/>
        <end position="219"/>
    </location>
</feature>
<feature type="binding site" evidence="6">
    <location>
        <position position="429"/>
    </location>
    <ligand>
        <name>ATP</name>
        <dbReference type="ChEBI" id="CHEBI:30616"/>
    </ligand>
</feature>
<dbReference type="PROSITE" id="PS00107">
    <property type="entry name" value="PROTEIN_KINASE_ATP"/>
    <property type="match status" value="1"/>
</dbReference>
<dbReference type="PROSITE" id="PS00108">
    <property type="entry name" value="PROTEIN_KINASE_ST"/>
    <property type="match status" value="1"/>
</dbReference>
<dbReference type="PANTHER" id="PTHR22974">
    <property type="entry name" value="MIXED LINEAGE PROTEIN KINASE"/>
    <property type="match status" value="1"/>
</dbReference>
<evidence type="ECO:0000256" key="8">
    <source>
        <dbReference type="SAM" id="MobiDB-lite"/>
    </source>
</evidence>
<dbReference type="Gene3D" id="1.10.510.10">
    <property type="entry name" value="Transferase(Phosphotransferase) domain 1"/>
    <property type="match status" value="1"/>
</dbReference>
<protein>
    <submittedName>
        <fullName evidence="10">Similar to Saccharomyces cerevisiae YDL028C MPS1 Dual-specificity kinase required for spindle pole body (SPB) duplication and spindle checkpoint function</fullName>
    </submittedName>
</protein>
<keyword evidence="1" id="KW-0723">Serine/threonine-protein kinase</keyword>
<feature type="compositionally biased region" description="Basic and acidic residues" evidence="8">
    <location>
        <begin position="278"/>
        <end position="303"/>
    </location>
</feature>
<feature type="compositionally biased region" description="Polar residues" evidence="8">
    <location>
        <begin position="70"/>
        <end position="86"/>
    </location>
</feature>
<dbReference type="GO" id="GO:0034501">
    <property type="term" value="P:protein localization to kinetochore"/>
    <property type="evidence" value="ECO:0007669"/>
    <property type="project" value="TreeGrafter"/>
</dbReference>
<keyword evidence="2" id="KW-0808">Transferase</keyword>
<sequence>MHQYIPPRAGPSPINGSRQQNEVQRHLNRVKLEKKSTSEDDLKSVSSNSRLRHSSSIGSNTSLDERKAPSPSSEIPVSKSTGSLRKTPSIDDSADLKDENGDNNSSTNFQAMSPVSDNSELLPPETNLANGLATPDVSKSSRIKPAISTSRLKRIGRDLGPPKRTPAREESDELLTDDGSNVENSEEIDIKSIQSPQQQPQPIPSQKATQTQSSQQQETDGPIAPLPTTIDGPVYKVKSPVFPGRIPPSEQSPVLKHEEPKIDTLDATESEAARKRRSELYETAERAHAVREPEEKEDKVKSQVELEREQTLELQHQELRYYLQIQEQLIQQQQQQLYEQQQKAQQQSLQNKSSEDQLQAQLQQQKQQILIMQQQQQQQTKSSTSTSRKQKSTIVVNNQGYQRLELIGRGGSSKVYKAQSNNGKIYAIKRVSCDEDIDYTVLKGFKGEIDLLQRLKDEDRVVKLIDFEMRASSIYVVMECGEIDLAHVLNARLSQPLDISFVRYYAVEMLHCVAAVHRHDIVHSDLKPANFLLVKGMLKIIDFGIANVVPDYTSNVHRDTQIGTPNYMAPEALLDANHVYASPPAPSSKDVNEARKSLGNSRNSFGANRNSVGNNRNSIVSLNNSNIHAPIPPPTKPAPTKFKVGRPSDVWSCGCIIYQMIYGRPPYGGYQGTQRMLAIMNPKVQIAYPKTGLGHVRVPKEAIEAIKGCLERDPTQRMTIDAVMNGSFLNPQAVDKRFIQDLLAHAVKYGAERGSAVSGKELDLLTDNVWKKIQASNQ</sequence>
<feature type="region of interest" description="Disordered" evidence="8">
    <location>
        <begin position="583"/>
        <end position="616"/>
    </location>
</feature>
<feature type="compositionally biased region" description="Polar residues" evidence="8">
    <location>
        <begin position="102"/>
        <end position="119"/>
    </location>
</feature>
<feature type="coiled-coil region" evidence="7">
    <location>
        <begin position="323"/>
        <end position="375"/>
    </location>
</feature>
<keyword evidence="11" id="KW-1185">Reference proteome</keyword>
<dbReference type="GO" id="GO:0004674">
    <property type="term" value="F:protein serine/threonine kinase activity"/>
    <property type="evidence" value="ECO:0007669"/>
    <property type="project" value="UniProtKB-KW"/>
</dbReference>
<feature type="region of interest" description="Disordered" evidence="8">
    <location>
        <begin position="1"/>
        <end position="303"/>
    </location>
</feature>
<dbReference type="GO" id="GO:0005634">
    <property type="term" value="C:nucleus"/>
    <property type="evidence" value="ECO:0007669"/>
    <property type="project" value="TreeGrafter"/>
</dbReference>
<evidence type="ECO:0000256" key="4">
    <source>
        <dbReference type="ARBA" id="ARBA00022777"/>
    </source>
</evidence>
<evidence type="ECO:0000256" key="5">
    <source>
        <dbReference type="ARBA" id="ARBA00022840"/>
    </source>
</evidence>
<organism evidence="10 11">
    <name type="scientific">Geotrichum candidum</name>
    <name type="common">Oospora lactis</name>
    <name type="synonym">Dipodascus geotrichum</name>
    <dbReference type="NCBI Taxonomy" id="1173061"/>
    <lineage>
        <taxon>Eukaryota</taxon>
        <taxon>Fungi</taxon>
        <taxon>Dikarya</taxon>
        <taxon>Ascomycota</taxon>
        <taxon>Saccharomycotina</taxon>
        <taxon>Dipodascomycetes</taxon>
        <taxon>Dipodascales</taxon>
        <taxon>Dipodascaceae</taxon>
        <taxon>Geotrichum</taxon>
    </lineage>
</organism>
<feature type="compositionally biased region" description="Basic and acidic residues" evidence="8">
    <location>
        <begin position="155"/>
        <end position="169"/>
    </location>
</feature>
<dbReference type="InterPro" id="IPR027084">
    <property type="entry name" value="Mps1_cat"/>
</dbReference>
<dbReference type="GO" id="GO:0033316">
    <property type="term" value="P:meiotic spindle assembly checkpoint signaling"/>
    <property type="evidence" value="ECO:0007669"/>
    <property type="project" value="TreeGrafter"/>
</dbReference>
<dbReference type="GO" id="GO:0000776">
    <property type="term" value="C:kinetochore"/>
    <property type="evidence" value="ECO:0007669"/>
    <property type="project" value="TreeGrafter"/>
</dbReference>
<dbReference type="SMART" id="SM00220">
    <property type="entry name" value="S_TKc"/>
    <property type="match status" value="1"/>
</dbReference>
<evidence type="ECO:0000313" key="10">
    <source>
        <dbReference type="EMBL" id="CDO56742.1"/>
    </source>
</evidence>
<name>A0A0J9XGR1_GEOCN</name>
<accession>A0A0J9XGR1</accession>
<keyword evidence="7" id="KW-0175">Coiled coil</keyword>
<dbReference type="PANTHER" id="PTHR22974:SF21">
    <property type="entry name" value="DUAL SPECIFICITY PROTEIN KINASE TTK"/>
    <property type="match status" value="1"/>
</dbReference>
<feature type="compositionally biased region" description="Basic and acidic residues" evidence="8">
    <location>
        <begin position="255"/>
        <end position="264"/>
    </location>
</feature>
<proteinExistence type="predicted"/>
<dbReference type="GO" id="GO:0004712">
    <property type="term" value="F:protein serine/threonine/tyrosine kinase activity"/>
    <property type="evidence" value="ECO:0007669"/>
    <property type="project" value="TreeGrafter"/>
</dbReference>
<evidence type="ECO:0000256" key="2">
    <source>
        <dbReference type="ARBA" id="ARBA00022679"/>
    </source>
</evidence>
<feature type="compositionally biased region" description="Polar residues" evidence="8">
    <location>
        <begin position="598"/>
        <end position="616"/>
    </location>
</feature>
<evidence type="ECO:0000313" key="11">
    <source>
        <dbReference type="Proteomes" id="UP000242525"/>
    </source>
</evidence>
<gene>
    <name evidence="10" type="ORF">BN980_GECA16s02276g</name>
</gene>
<dbReference type="OrthoDB" id="20524at2759"/>
<evidence type="ECO:0000256" key="6">
    <source>
        <dbReference type="PROSITE-ProRule" id="PRU10141"/>
    </source>
</evidence>
<dbReference type="Proteomes" id="UP000242525">
    <property type="component" value="Unassembled WGS sequence"/>
</dbReference>
<dbReference type="Gene3D" id="3.30.200.20">
    <property type="entry name" value="Phosphorylase Kinase, domain 1"/>
    <property type="match status" value="1"/>
</dbReference>
<reference evidence="10" key="1">
    <citation type="submission" date="2014-03" db="EMBL/GenBank/DDBJ databases">
        <authorList>
            <person name="Casaregola S."/>
        </authorList>
    </citation>
    <scope>NUCLEOTIDE SEQUENCE [LARGE SCALE GENOMIC DNA]</scope>
    <source>
        <strain evidence="10">CLIB 918</strain>
    </source>
</reference>
<dbReference type="InterPro" id="IPR017441">
    <property type="entry name" value="Protein_kinase_ATP_BS"/>
</dbReference>
<dbReference type="PROSITE" id="PS50011">
    <property type="entry name" value="PROTEIN_KINASE_DOM"/>
    <property type="match status" value="1"/>
</dbReference>
<dbReference type="InterPro" id="IPR000719">
    <property type="entry name" value="Prot_kinase_dom"/>
</dbReference>
<keyword evidence="3 6" id="KW-0547">Nucleotide-binding</keyword>
<evidence type="ECO:0000256" key="7">
    <source>
        <dbReference type="SAM" id="Coils"/>
    </source>
</evidence>
<dbReference type="STRING" id="1173061.A0A0J9XGR1"/>
<evidence type="ECO:0000259" key="9">
    <source>
        <dbReference type="PROSITE" id="PS50011"/>
    </source>
</evidence>
<dbReference type="InterPro" id="IPR008271">
    <property type="entry name" value="Ser/Thr_kinase_AS"/>
</dbReference>
<feature type="compositionally biased region" description="Low complexity" evidence="8">
    <location>
        <begin position="44"/>
        <end position="59"/>
    </location>
</feature>
<evidence type="ECO:0000256" key="3">
    <source>
        <dbReference type="ARBA" id="ARBA00022741"/>
    </source>
</evidence>
<evidence type="ECO:0000256" key="1">
    <source>
        <dbReference type="ARBA" id="ARBA00022527"/>
    </source>
</evidence>
<feature type="domain" description="Protein kinase" evidence="9">
    <location>
        <begin position="401"/>
        <end position="729"/>
    </location>
</feature>
<dbReference type="GO" id="GO:0007094">
    <property type="term" value="P:mitotic spindle assembly checkpoint signaling"/>
    <property type="evidence" value="ECO:0007669"/>
    <property type="project" value="TreeGrafter"/>
</dbReference>
<feature type="compositionally biased region" description="Basic and acidic residues" evidence="8">
    <location>
        <begin position="30"/>
        <end position="43"/>
    </location>
</feature>